<keyword evidence="3" id="KW-1185">Reference proteome</keyword>
<protein>
    <submittedName>
        <fullName evidence="2">Uncharacterized protein</fullName>
    </submittedName>
</protein>
<name>A0ABC8TN11_9AQUA</name>
<feature type="region of interest" description="Disordered" evidence="1">
    <location>
        <begin position="1"/>
        <end position="39"/>
    </location>
</feature>
<evidence type="ECO:0000256" key="1">
    <source>
        <dbReference type="SAM" id="MobiDB-lite"/>
    </source>
</evidence>
<dbReference type="PANTHER" id="PTHR35123">
    <property type="entry name" value="OS07G0633900 PROTEIN-RELATED"/>
    <property type="match status" value="1"/>
</dbReference>
<accession>A0ABC8TN11</accession>
<proteinExistence type="predicted"/>
<organism evidence="2 3">
    <name type="scientific">Ilex paraguariensis</name>
    <name type="common">yerba mate</name>
    <dbReference type="NCBI Taxonomy" id="185542"/>
    <lineage>
        <taxon>Eukaryota</taxon>
        <taxon>Viridiplantae</taxon>
        <taxon>Streptophyta</taxon>
        <taxon>Embryophyta</taxon>
        <taxon>Tracheophyta</taxon>
        <taxon>Spermatophyta</taxon>
        <taxon>Magnoliopsida</taxon>
        <taxon>eudicotyledons</taxon>
        <taxon>Gunneridae</taxon>
        <taxon>Pentapetalae</taxon>
        <taxon>asterids</taxon>
        <taxon>campanulids</taxon>
        <taxon>Aquifoliales</taxon>
        <taxon>Aquifoliaceae</taxon>
        <taxon>Ilex</taxon>
    </lineage>
</organism>
<dbReference type="AlphaFoldDB" id="A0ABC8TN11"/>
<feature type="compositionally biased region" description="Basic and acidic residues" evidence="1">
    <location>
        <begin position="30"/>
        <end position="39"/>
    </location>
</feature>
<evidence type="ECO:0000313" key="2">
    <source>
        <dbReference type="EMBL" id="CAK9170857.1"/>
    </source>
</evidence>
<evidence type="ECO:0000313" key="3">
    <source>
        <dbReference type="Proteomes" id="UP001642360"/>
    </source>
</evidence>
<reference evidence="2 3" key="1">
    <citation type="submission" date="2024-02" db="EMBL/GenBank/DDBJ databases">
        <authorList>
            <person name="Vignale AGUSTIN F."/>
            <person name="Sosa J E."/>
            <person name="Modenutti C."/>
        </authorList>
    </citation>
    <scope>NUCLEOTIDE SEQUENCE [LARGE SCALE GENOMIC DNA]</scope>
</reference>
<comment type="caution">
    <text evidence="2">The sequence shown here is derived from an EMBL/GenBank/DDBJ whole genome shotgun (WGS) entry which is preliminary data.</text>
</comment>
<feature type="non-terminal residue" evidence="2">
    <location>
        <position position="1"/>
    </location>
</feature>
<gene>
    <name evidence="2" type="ORF">ILEXP_LOCUS40371</name>
</gene>
<dbReference type="Proteomes" id="UP001642360">
    <property type="component" value="Unassembled WGS sequence"/>
</dbReference>
<dbReference type="PANTHER" id="PTHR35123:SF2">
    <property type="entry name" value="UBIQUITIN CARBOXYL-TERMINAL HYDROLASE-LIKE PROTEIN"/>
    <property type="match status" value="1"/>
</dbReference>
<sequence length="143" mass="15753">IFMSESGKERSRLGGGCCGGRSGDDEDDGGDWKNENEHGCENCGKRGKRVALFRFRKVKKPFQRRNKKSNYSSNLGKRVCGGGGGGGGSGCYFCLKQPQTLDSPGESQTRDPNNPEFTYEILGPVIEKNDFYSKECNTHLDDI</sequence>
<feature type="compositionally biased region" description="Basic and acidic residues" evidence="1">
    <location>
        <begin position="1"/>
        <end position="12"/>
    </location>
</feature>
<dbReference type="EMBL" id="CAUOFW020005604">
    <property type="protein sequence ID" value="CAK9170857.1"/>
    <property type="molecule type" value="Genomic_DNA"/>
</dbReference>